<organism evidence="3 4">
    <name type="scientific">Pseudodonghicola xiamenensis</name>
    <dbReference type="NCBI Taxonomy" id="337702"/>
    <lineage>
        <taxon>Bacteria</taxon>
        <taxon>Pseudomonadati</taxon>
        <taxon>Pseudomonadota</taxon>
        <taxon>Alphaproteobacteria</taxon>
        <taxon>Rhodobacterales</taxon>
        <taxon>Paracoccaceae</taxon>
        <taxon>Pseudodonghicola</taxon>
    </lineage>
</organism>
<protein>
    <recommendedName>
        <fullName evidence="2">Phosphatidic acid phosphatase type 2/haloperoxidase domain-containing protein</fullName>
    </recommendedName>
</protein>
<evidence type="ECO:0000313" key="4">
    <source>
        <dbReference type="Proteomes" id="UP000611500"/>
    </source>
</evidence>
<feature type="transmembrane region" description="Helical" evidence="1">
    <location>
        <begin position="180"/>
        <end position="198"/>
    </location>
</feature>
<evidence type="ECO:0000256" key="1">
    <source>
        <dbReference type="SAM" id="Phobius"/>
    </source>
</evidence>
<accession>A0A8J3H6X4</accession>
<dbReference type="InterPro" id="IPR036938">
    <property type="entry name" value="PAP2/HPO_sf"/>
</dbReference>
<evidence type="ECO:0000259" key="2">
    <source>
        <dbReference type="Pfam" id="PF01569"/>
    </source>
</evidence>
<feature type="transmembrane region" description="Helical" evidence="1">
    <location>
        <begin position="155"/>
        <end position="173"/>
    </location>
</feature>
<feature type="domain" description="Phosphatidic acid phosphatase type 2/haloperoxidase" evidence="2">
    <location>
        <begin position="96"/>
        <end position="225"/>
    </location>
</feature>
<keyword evidence="1" id="KW-1133">Transmembrane helix</keyword>
<gene>
    <name evidence="3" type="ORF">GCM10010961_27320</name>
</gene>
<dbReference type="Gene3D" id="1.20.144.10">
    <property type="entry name" value="Phosphatidic acid phosphatase type 2/haloperoxidase"/>
    <property type="match status" value="1"/>
</dbReference>
<keyword evidence="4" id="KW-1185">Reference proteome</keyword>
<dbReference type="CDD" id="cd03396">
    <property type="entry name" value="PAP2_like_6"/>
    <property type="match status" value="1"/>
</dbReference>
<comment type="caution">
    <text evidence="3">The sequence shown here is derived from an EMBL/GenBank/DDBJ whole genome shotgun (WGS) entry which is preliminary data.</text>
</comment>
<reference evidence="3" key="2">
    <citation type="submission" date="2020-09" db="EMBL/GenBank/DDBJ databases">
        <authorList>
            <person name="Sun Q."/>
            <person name="Zhou Y."/>
        </authorList>
    </citation>
    <scope>NUCLEOTIDE SEQUENCE</scope>
    <source>
        <strain evidence="3">CGMCC 1.7081</strain>
    </source>
</reference>
<sequence>MMTPSRSSQITRALLIVWLAVALLFATFPGIDLAAARLVYDPVTGTFPAEQSQSLQALRSIVWKFLNFSTLGLLGLTIYGLFTRHTLRIPPRFWGWCVSLVLLGPGILVNLILKSHWGRARPAQIEQFGGQARFTPPFQITDQCQHNCSFVSGEASLVTAGGLIIGAILWHVVPPQRRRWLVATLAVLVLALASMRFFKGRHFLSDVIWAMIFTSTLAWTLARLFRLERIHARVTASALAADARTMLGDLLALGRRLRTRAFGLAPAAASGLQRMRQIFARNR</sequence>
<feature type="transmembrane region" description="Helical" evidence="1">
    <location>
        <begin position="204"/>
        <end position="225"/>
    </location>
</feature>
<keyword evidence="1" id="KW-0472">Membrane</keyword>
<dbReference type="SUPFAM" id="SSF48317">
    <property type="entry name" value="Acid phosphatase/Vanadium-dependent haloperoxidase"/>
    <property type="match status" value="1"/>
</dbReference>
<name>A0A8J3H6X4_9RHOB</name>
<proteinExistence type="predicted"/>
<keyword evidence="1" id="KW-0812">Transmembrane</keyword>
<reference evidence="3" key="1">
    <citation type="journal article" date="2014" name="Int. J. Syst. Evol. Microbiol.">
        <title>Complete genome sequence of Corynebacterium casei LMG S-19264T (=DSM 44701T), isolated from a smear-ripened cheese.</title>
        <authorList>
            <consortium name="US DOE Joint Genome Institute (JGI-PGF)"/>
            <person name="Walter F."/>
            <person name="Albersmeier A."/>
            <person name="Kalinowski J."/>
            <person name="Ruckert C."/>
        </authorList>
    </citation>
    <scope>NUCLEOTIDE SEQUENCE</scope>
    <source>
        <strain evidence="3">CGMCC 1.7081</strain>
    </source>
</reference>
<evidence type="ECO:0000313" key="3">
    <source>
        <dbReference type="EMBL" id="GHG94294.1"/>
    </source>
</evidence>
<dbReference type="Pfam" id="PF01569">
    <property type="entry name" value="PAP2"/>
    <property type="match status" value="1"/>
</dbReference>
<feature type="transmembrane region" description="Helical" evidence="1">
    <location>
        <begin position="60"/>
        <end position="81"/>
    </location>
</feature>
<dbReference type="Proteomes" id="UP000611500">
    <property type="component" value="Unassembled WGS sequence"/>
</dbReference>
<dbReference type="AlphaFoldDB" id="A0A8J3H6X4"/>
<dbReference type="InterPro" id="IPR000326">
    <property type="entry name" value="PAP2/HPO"/>
</dbReference>
<dbReference type="EMBL" id="BNAP01000012">
    <property type="protein sequence ID" value="GHG94294.1"/>
    <property type="molecule type" value="Genomic_DNA"/>
</dbReference>
<feature type="transmembrane region" description="Helical" evidence="1">
    <location>
        <begin position="93"/>
        <end position="113"/>
    </location>
</feature>